<keyword evidence="7" id="KW-1185">Reference proteome</keyword>
<dbReference type="GO" id="GO:0000049">
    <property type="term" value="F:tRNA binding"/>
    <property type="evidence" value="ECO:0007669"/>
    <property type="project" value="UniProtKB-KW"/>
</dbReference>
<dbReference type="PANTHER" id="PTHR17224:SF1">
    <property type="entry name" value="PEPTIDYL-TRNA HYDROLASE"/>
    <property type="match status" value="1"/>
</dbReference>
<name>A0A4U6XDV4_9PEZI</name>
<dbReference type="AlphaFoldDB" id="A0A4U6XDV4"/>
<evidence type="ECO:0000256" key="2">
    <source>
        <dbReference type="ARBA" id="ARBA00022555"/>
    </source>
</evidence>
<evidence type="ECO:0000256" key="4">
    <source>
        <dbReference type="ARBA" id="ARBA00022884"/>
    </source>
</evidence>
<evidence type="ECO:0000256" key="5">
    <source>
        <dbReference type="ARBA" id="ARBA00038063"/>
    </source>
</evidence>
<dbReference type="InterPro" id="IPR036416">
    <property type="entry name" value="Pept_tRNA_hydro_sf"/>
</dbReference>
<evidence type="ECO:0000256" key="1">
    <source>
        <dbReference type="ARBA" id="ARBA00013260"/>
    </source>
</evidence>
<dbReference type="GO" id="GO:0004045">
    <property type="term" value="F:peptidyl-tRNA hydrolase activity"/>
    <property type="evidence" value="ECO:0007669"/>
    <property type="project" value="UniProtKB-EC"/>
</dbReference>
<dbReference type="Proteomes" id="UP000310108">
    <property type="component" value="Unassembled WGS sequence"/>
</dbReference>
<protein>
    <recommendedName>
        <fullName evidence="1">peptidyl-tRNA hydrolase</fullName>
        <ecNumber evidence="1">3.1.1.29</ecNumber>
    </recommendedName>
</protein>
<keyword evidence="2" id="KW-0820">tRNA-binding</keyword>
<keyword evidence="4" id="KW-0694">RNA-binding</keyword>
<dbReference type="EMBL" id="PJEX01000160">
    <property type="protein sequence ID" value="TKW53968.1"/>
    <property type="molecule type" value="Genomic_DNA"/>
</dbReference>
<dbReference type="OrthoDB" id="1711136at2759"/>
<dbReference type="Pfam" id="PF01195">
    <property type="entry name" value="Pept_tRNA_hydro"/>
    <property type="match status" value="1"/>
</dbReference>
<accession>A0A4U6XDV4</accession>
<gene>
    <name evidence="6" type="primary">pth</name>
    <name evidence="6" type="ORF">CTA1_8180</name>
</gene>
<sequence length="249" mass="27262">MQGTAYPHSLNPHLKLLPSFPKQPKSHLVFITTIVISQSTSSSEPPATQMATPRFLLISLGNPEPYYNTLHSAGHHALANLQRLLGPSQPGFQRGRFGGSSCLASVGPKYVMIQSPATMNVSGKWVSKAWKETLGERDPADLSLLLVHDDLEEELGFVKTRKWESSHRGHNGVKSVNACLRQADYPGSKWARICVGIGRPEEREKATVSNYVLKRMSGHQWSTLEANAGPGTLECLLAWEEKLVAAAGK</sequence>
<dbReference type="InterPro" id="IPR018171">
    <property type="entry name" value="Pept_tRNA_hydro_CS"/>
</dbReference>
<organism evidence="6 7">
    <name type="scientific">Colletotrichum tanaceti</name>
    <dbReference type="NCBI Taxonomy" id="1306861"/>
    <lineage>
        <taxon>Eukaryota</taxon>
        <taxon>Fungi</taxon>
        <taxon>Dikarya</taxon>
        <taxon>Ascomycota</taxon>
        <taxon>Pezizomycotina</taxon>
        <taxon>Sordariomycetes</taxon>
        <taxon>Hypocreomycetidae</taxon>
        <taxon>Glomerellales</taxon>
        <taxon>Glomerellaceae</taxon>
        <taxon>Colletotrichum</taxon>
        <taxon>Colletotrichum destructivum species complex</taxon>
    </lineage>
</organism>
<dbReference type="InterPro" id="IPR001328">
    <property type="entry name" value="Pept_tRNA_hydro"/>
</dbReference>
<comment type="caution">
    <text evidence="6">The sequence shown here is derived from an EMBL/GenBank/DDBJ whole genome shotgun (WGS) entry which is preliminary data.</text>
</comment>
<dbReference type="EC" id="3.1.1.29" evidence="1"/>
<keyword evidence="3 6" id="KW-0378">Hydrolase</keyword>
<dbReference type="SUPFAM" id="SSF53178">
    <property type="entry name" value="Peptidyl-tRNA hydrolase-like"/>
    <property type="match status" value="1"/>
</dbReference>
<dbReference type="STRING" id="1306861.A0A4U6XDV4"/>
<proteinExistence type="inferred from homology"/>
<dbReference type="PROSITE" id="PS01196">
    <property type="entry name" value="PEPT_TRNA_HYDROL_2"/>
    <property type="match status" value="1"/>
</dbReference>
<dbReference type="PANTHER" id="PTHR17224">
    <property type="entry name" value="PEPTIDYL-TRNA HYDROLASE"/>
    <property type="match status" value="1"/>
</dbReference>
<evidence type="ECO:0000313" key="7">
    <source>
        <dbReference type="Proteomes" id="UP000310108"/>
    </source>
</evidence>
<evidence type="ECO:0000256" key="3">
    <source>
        <dbReference type="ARBA" id="ARBA00022801"/>
    </source>
</evidence>
<evidence type="ECO:0000313" key="6">
    <source>
        <dbReference type="EMBL" id="TKW53968.1"/>
    </source>
</evidence>
<comment type="similarity">
    <text evidence="5">Belongs to the PTH family.</text>
</comment>
<reference evidence="6 7" key="1">
    <citation type="journal article" date="2019" name="PLoS ONE">
        <title>Comparative genome analysis indicates high evolutionary potential of pathogenicity genes in Colletotrichum tanaceti.</title>
        <authorList>
            <person name="Lelwala R.V."/>
            <person name="Korhonen P.K."/>
            <person name="Young N.D."/>
            <person name="Scott J.B."/>
            <person name="Ades P.A."/>
            <person name="Gasser R.B."/>
            <person name="Taylor P.W.J."/>
        </authorList>
    </citation>
    <scope>NUCLEOTIDE SEQUENCE [LARGE SCALE GENOMIC DNA]</scope>
    <source>
        <strain evidence="6">BRIP57314</strain>
    </source>
</reference>
<dbReference type="Gene3D" id="3.40.50.1470">
    <property type="entry name" value="Peptidyl-tRNA hydrolase"/>
    <property type="match status" value="1"/>
</dbReference>